<evidence type="ECO:0000259" key="1">
    <source>
        <dbReference type="PROSITE" id="PS50983"/>
    </source>
</evidence>
<dbReference type="KEGG" id="euz:DVS28_a2368"/>
<evidence type="ECO:0000313" key="2">
    <source>
        <dbReference type="EMBL" id="AXV07049.1"/>
    </source>
</evidence>
<proteinExistence type="predicted"/>
<dbReference type="SUPFAM" id="SSF53807">
    <property type="entry name" value="Helical backbone' metal receptor"/>
    <property type="match status" value="1"/>
</dbReference>
<dbReference type="RefSeq" id="WP_114591605.1">
    <property type="nucleotide sequence ID" value="NZ_CP031165.1"/>
</dbReference>
<dbReference type="Proteomes" id="UP000264006">
    <property type="component" value="Chromosome"/>
</dbReference>
<organism evidence="2 3">
    <name type="scientific">Euzebya pacifica</name>
    <dbReference type="NCBI Taxonomy" id="1608957"/>
    <lineage>
        <taxon>Bacteria</taxon>
        <taxon>Bacillati</taxon>
        <taxon>Actinomycetota</taxon>
        <taxon>Nitriliruptoria</taxon>
        <taxon>Euzebyales</taxon>
    </lineage>
</organism>
<dbReference type="PROSITE" id="PS50983">
    <property type="entry name" value="FE_B12_PBP"/>
    <property type="match status" value="1"/>
</dbReference>
<dbReference type="EMBL" id="CP031165">
    <property type="protein sequence ID" value="AXV07049.1"/>
    <property type="molecule type" value="Genomic_DNA"/>
</dbReference>
<dbReference type="PANTHER" id="PTHR42860">
    <property type="entry name" value="VITAMIN B12-BINDING PROTEIN"/>
    <property type="match status" value="1"/>
</dbReference>
<evidence type="ECO:0000313" key="3">
    <source>
        <dbReference type="Proteomes" id="UP000264006"/>
    </source>
</evidence>
<protein>
    <submittedName>
        <fullName evidence="2">Putative ABC transporter</fullName>
    </submittedName>
</protein>
<feature type="domain" description="Fe/B12 periplasmic-binding" evidence="1">
    <location>
        <begin position="4"/>
        <end position="283"/>
    </location>
</feature>
<keyword evidence="3" id="KW-1185">Reference proteome</keyword>
<dbReference type="PANTHER" id="PTHR42860:SF1">
    <property type="entry name" value="VITAMIN B12-BINDING PROTEIN"/>
    <property type="match status" value="1"/>
</dbReference>
<dbReference type="Gene3D" id="3.40.50.1980">
    <property type="entry name" value="Nitrogenase molybdenum iron protein domain"/>
    <property type="match status" value="2"/>
</dbReference>
<sequence length="298" mass="31215">MSDAIASLIPSGTDIAAALGLGDRLVGVSHECDHAIAEGKPVLTSSILDLTMTPGEIDAAVSASVADGHSLYRTDRPLLHELDPALVLSQDVCDVCAVNGEVARGDVPEGAELIMLTAVRLAHLWEDLARVGKAAGVVDAAERVIADAKQDLTAVAESVAGVERPRIVALEWGDPYFIAGHWVPELIDLAGGVDALAQPGEASRRVTPEEVAEADPDMILFVPCGYSLEQSVEEARGLPLAGLRAVEEGRFWAMDATRLFSRCTPQAVVSGARALASVMHPDRAGTPTPADAVRITLP</sequence>
<dbReference type="Pfam" id="PF01497">
    <property type="entry name" value="Peripla_BP_2"/>
    <property type="match status" value="1"/>
</dbReference>
<dbReference type="AlphaFoldDB" id="A0A346XXV2"/>
<dbReference type="InterPro" id="IPR051030">
    <property type="entry name" value="Vitamin_B12-ABC_binding"/>
</dbReference>
<accession>A0A346XXV2</accession>
<name>A0A346XXV2_9ACTN</name>
<reference evidence="2 3" key="1">
    <citation type="submission" date="2018-09" db="EMBL/GenBank/DDBJ databases">
        <title>Complete genome sequence of Euzebya sp. DY32-46 isolated from seawater of Pacific Ocean.</title>
        <authorList>
            <person name="Xu L."/>
            <person name="Wu Y.-H."/>
            <person name="Xu X.-W."/>
        </authorList>
    </citation>
    <scope>NUCLEOTIDE SEQUENCE [LARGE SCALE GENOMIC DNA]</scope>
    <source>
        <strain evidence="2 3">DY32-46</strain>
    </source>
</reference>
<gene>
    <name evidence="2" type="ORF">DVS28_a2368</name>
</gene>
<dbReference type="OrthoDB" id="6495095at2"/>
<dbReference type="InterPro" id="IPR002491">
    <property type="entry name" value="ABC_transptr_periplasmic_BD"/>
</dbReference>